<dbReference type="AlphaFoldDB" id="A0A165EE87"/>
<accession>A0A165EE87</accession>
<sequence>MPRMQIHTVGCHTPRLRLRLPEDAGGEGFPVGPGLPTAHPSVPSTARPHVQRLQRCGNPSAECRAPRLPRLRQAECCSSSTIQSTALRDEY</sequence>
<organism evidence="2 3">
    <name type="scientific">Calocera cornea HHB12733</name>
    <dbReference type="NCBI Taxonomy" id="1353952"/>
    <lineage>
        <taxon>Eukaryota</taxon>
        <taxon>Fungi</taxon>
        <taxon>Dikarya</taxon>
        <taxon>Basidiomycota</taxon>
        <taxon>Agaricomycotina</taxon>
        <taxon>Dacrymycetes</taxon>
        <taxon>Dacrymycetales</taxon>
        <taxon>Dacrymycetaceae</taxon>
        <taxon>Calocera</taxon>
    </lineage>
</organism>
<name>A0A165EE87_9BASI</name>
<gene>
    <name evidence="2" type="ORF">CALCODRAFT_376746</name>
</gene>
<dbReference type="EMBL" id="KV424009">
    <property type="protein sequence ID" value="KZT54675.1"/>
    <property type="molecule type" value="Genomic_DNA"/>
</dbReference>
<keyword evidence="3" id="KW-1185">Reference proteome</keyword>
<evidence type="ECO:0000313" key="2">
    <source>
        <dbReference type="EMBL" id="KZT54675.1"/>
    </source>
</evidence>
<protein>
    <submittedName>
        <fullName evidence="2">Uncharacterized protein</fullName>
    </submittedName>
</protein>
<evidence type="ECO:0000256" key="1">
    <source>
        <dbReference type="SAM" id="MobiDB-lite"/>
    </source>
</evidence>
<evidence type="ECO:0000313" key="3">
    <source>
        <dbReference type="Proteomes" id="UP000076842"/>
    </source>
</evidence>
<reference evidence="2 3" key="1">
    <citation type="journal article" date="2016" name="Mol. Biol. Evol.">
        <title>Comparative Genomics of Early-Diverging Mushroom-Forming Fungi Provides Insights into the Origins of Lignocellulose Decay Capabilities.</title>
        <authorList>
            <person name="Nagy L.G."/>
            <person name="Riley R."/>
            <person name="Tritt A."/>
            <person name="Adam C."/>
            <person name="Daum C."/>
            <person name="Floudas D."/>
            <person name="Sun H."/>
            <person name="Yadav J.S."/>
            <person name="Pangilinan J."/>
            <person name="Larsson K.H."/>
            <person name="Matsuura K."/>
            <person name="Barry K."/>
            <person name="Labutti K."/>
            <person name="Kuo R."/>
            <person name="Ohm R.A."/>
            <person name="Bhattacharya S.S."/>
            <person name="Shirouzu T."/>
            <person name="Yoshinaga Y."/>
            <person name="Martin F.M."/>
            <person name="Grigoriev I.V."/>
            <person name="Hibbett D.S."/>
        </authorList>
    </citation>
    <scope>NUCLEOTIDE SEQUENCE [LARGE SCALE GENOMIC DNA]</scope>
    <source>
        <strain evidence="2 3">HHB12733</strain>
    </source>
</reference>
<dbReference type="InParanoid" id="A0A165EE87"/>
<feature type="region of interest" description="Disordered" evidence="1">
    <location>
        <begin position="21"/>
        <end position="47"/>
    </location>
</feature>
<dbReference type="Proteomes" id="UP000076842">
    <property type="component" value="Unassembled WGS sequence"/>
</dbReference>
<proteinExistence type="predicted"/>